<reference evidence="2 3" key="1">
    <citation type="submission" date="2020-04" db="EMBL/GenBank/DDBJ databases">
        <title>Luteolibacter sp. G-1-1-1 isolated from soil.</title>
        <authorList>
            <person name="Dahal R.H."/>
        </authorList>
    </citation>
    <scope>NUCLEOTIDE SEQUENCE [LARGE SCALE GENOMIC DNA]</scope>
    <source>
        <strain evidence="2 3">G-1-1-1</strain>
    </source>
</reference>
<proteinExistence type="predicted"/>
<evidence type="ECO:0000256" key="1">
    <source>
        <dbReference type="SAM" id="SignalP"/>
    </source>
</evidence>
<dbReference type="Gene3D" id="1.25.40.10">
    <property type="entry name" value="Tetratricopeptide repeat domain"/>
    <property type="match status" value="1"/>
</dbReference>
<feature type="signal peptide" evidence="1">
    <location>
        <begin position="1"/>
        <end position="22"/>
    </location>
</feature>
<evidence type="ECO:0008006" key="4">
    <source>
        <dbReference type="Google" id="ProtNLM"/>
    </source>
</evidence>
<evidence type="ECO:0000313" key="2">
    <source>
        <dbReference type="EMBL" id="QJE98127.1"/>
    </source>
</evidence>
<keyword evidence="1" id="KW-0732">Signal</keyword>
<feature type="chain" id="PRO_5033024012" description="Tetratricopeptide repeat protein" evidence="1">
    <location>
        <begin position="23"/>
        <end position="937"/>
    </location>
</feature>
<protein>
    <recommendedName>
        <fullName evidence="4">Tetratricopeptide repeat protein</fullName>
    </recommendedName>
</protein>
<organism evidence="2 3">
    <name type="scientific">Luteolibacter luteus</name>
    <dbReference type="NCBI Taxonomy" id="2728835"/>
    <lineage>
        <taxon>Bacteria</taxon>
        <taxon>Pseudomonadati</taxon>
        <taxon>Verrucomicrobiota</taxon>
        <taxon>Verrucomicrobiia</taxon>
        <taxon>Verrucomicrobiales</taxon>
        <taxon>Verrucomicrobiaceae</taxon>
        <taxon>Luteolibacter</taxon>
    </lineage>
</organism>
<dbReference type="InterPro" id="IPR011990">
    <property type="entry name" value="TPR-like_helical_dom_sf"/>
</dbReference>
<sequence>MNLRLLPTVAACAIVSTASSIAGELDDFLRSNAAKFPLIKLERGEEEPFAKVHTLPGPAEALPFKDRFYSGYRFTVPDWLDGSVLWIFSIKGPEEEAEKPFSWFILSEEDDGSKFQLSRSRWATDHRFPFFKKQFPGFESFYEQYFGMDQLKKSKNYIVWFAFTEKERPEVRFALTVRSTKGLREYGTLPTGISSRGPGTSINLANAPKARPPRQMAKEAAEIYKKSGAAAARAFLEKEFEAFLKTGEPFYDFYVGVWREAQTGGGRVEAEWAAEAFGWLQEKCLAIGAVDSAEELVANTAGSMINANRYGAARQSLAPFFTAMGRRSVSLDPSLLKDLGPGLTLLPEVRKRKIPVRSVRPMLSIEPDGWVNATAAFPDSFDKNLQSYANLEAQAGQWKKALEQYLWICSWAEFMYGKEGFEIEEGWFSARQALAETLQNLGLNEAADLEFETILTKDWTDIYRGRTLNVAKSSRIEIKIDQGQAQESMLAELDALVEEAKKNPYSNRLSWERIEITKAKCLASLGRTEEADKLLSDLIKGKNRHALITRIGIRLEANRLENLEQELVTVLESSREWGKKIEEAKIYSLYADFLEKSGRLEESLAMRREAIRLMKGFDLFAFLPVELARLSTSLSRCGDTSSAKLAAAEAQALVTKPERIPDRIAKQVNSIIEAASSLKPASAETKKVFVDLQPQHAVVVPLEGNPVRGRLTLANPSTQAVEGTLGFDGMPVDVSFDAASGEALAKLGTGGALDRVNKLRIDPGSYVQIQLSADAKNPPKGELTVWWSSPGQDDRKSLWTFDTAEEGVSSAVIDAGEFKRNAFYGVPIHHHYQNASGTLATLRAVTSVPARVEIYDAADKPVSVDMNGNGNFTESGDSIFTDGDADGNPDLTMEAGEAILRLQVFPIGEIPPDGMKVSVEALVDGKWLPFSEDRIVP</sequence>
<accession>A0A858RMB8</accession>
<dbReference type="KEGG" id="luo:HHL09_20845"/>
<evidence type="ECO:0000313" key="3">
    <source>
        <dbReference type="Proteomes" id="UP000501812"/>
    </source>
</evidence>
<dbReference type="EMBL" id="CP051774">
    <property type="protein sequence ID" value="QJE98127.1"/>
    <property type="molecule type" value="Genomic_DNA"/>
</dbReference>
<gene>
    <name evidence="2" type="ORF">HHL09_20845</name>
</gene>
<name>A0A858RMB8_9BACT</name>
<dbReference type="SUPFAM" id="SSF48452">
    <property type="entry name" value="TPR-like"/>
    <property type="match status" value="1"/>
</dbReference>
<keyword evidence="3" id="KW-1185">Reference proteome</keyword>
<dbReference type="RefSeq" id="WP_169456586.1">
    <property type="nucleotide sequence ID" value="NZ_CP051774.1"/>
</dbReference>
<dbReference type="AlphaFoldDB" id="A0A858RMB8"/>
<dbReference type="Proteomes" id="UP000501812">
    <property type="component" value="Chromosome"/>
</dbReference>